<evidence type="ECO:0000313" key="1">
    <source>
        <dbReference type="EMBL" id="SUN37366.1"/>
    </source>
</evidence>
<reference evidence="1 2" key="1">
    <citation type="submission" date="2018-06" db="EMBL/GenBank/DDBJ databases">
        <authorList>
            <consortium name="Pathogen Informatics"/>
            <person name="Doyle S."/>
        </authorList>
    </citation>
    <scope>NUCLEOTIDE SEQUENCE [LARGE SCALE GENOMIC DNA]</scope>
    <source>
        <strain evidence="2">NCTC 11391</strain>
    </source>
</reference>
<dbReference type="EMBL" id="UHFA01000002">
    <property type="protein sequence ID" value="SUN37366.1"/>
    <property type="molecule type" value="Genomic_DNA"/>
</dbReference>
<dbReference type="AlphaFoldDB" id="A0A380JG00"/>
<sequence length="135" mass="15666">MKVETQQIDLKNLHTIPNVPNAINKEFKALAKRNYKTKAVKNEGEQISQNLKNAEVVTFPKDFKSLYLLAQDTYDDMENRRKYFDIKGNWIEQHEALSADKGDVKTKVLKGDHLLYLTAYKEMAKEIEDFISANK</sequence>
<accession>A0A380JG00</accession>
<dbReference type="Gene3D" id="3.40.50.1820">
    <property type="entry name" value="alpha/beta hydrolase"/>
    <property type="match status" value="1"/>
</dbReference>
<organism evidence="1 2">
    <name type="scientific">Streptococcus downei MFe28</name>
    <dbReference type="NCBI Taxonomy" id="764290"/>
    <lineage>
        <taxon>Bacteria</taxon>
        <taxon>Bacillati</taxon>
        <taxon>Bacillota</taxon>
        <taxon>Bacilli</taxon>
        <taxon>Lactobacillales</taxon>
        <taxon>Streptococcaceae</taxon>
        <taxon>Streptococcus</taxon>
    </lineage>
</organism>
<protein>
    <submittedName>
        <fullName evidence="1">Uncharacterized protein</fullName>
    </submittedName>
</protein>
<evidence type="ECO:0000313" key="2">
    <source>
        <dbReference type="Proteomes" id="UP000254082"/>
    </source>
</evidence>
<proteinExistence type="predicted"/>
<dbReference type="Proteomes" id="UP000254082">
    <property type="component" value="Unassembled WGS sequence"/>
</dbReference>
<keyword evidence="2" id="KW-1185">Reference proteome</keyword>
<name>A0A380JG00_STRDO</name>
<gene>
    <name evidence="1" type="ORF">NCTC11391_02093</name>
</gene>
<dbReference type="OrthoDB" id="1817159at2"/>
<dbReference type="RefSeq" id="WP_002996809.1">
    <property type="nucleotide sequence ID" value="NZ_UHFA01000002.1"/>
</dbReference>
<dbReference type="InterPro" id="IPR029058">
    <property type="entry name" value="AB_hydrolase_fold"/>
</dbReference>